<accession>A0ABW2A2T8</accession>
<dbReference type="Pfam" id="PF03009">
    <property type="entry name" value="GDPD"/>
    <property type="match status" value="1"/>
</dbReference>
<feature type="domain" description="GP-PDE" evidence="1">
    <location>
        <begin position="6"/>
        <end position="241"/>
    </location>
</feature>
<dbReference type="EMBL" id="JBHSWE010000001">
    <property type="protein sequence ID" value="MFC6671706.1"/>
    <property type="molecule type" value="Genomic_DNA"/>
</dbReference>
<comment type="caution">
    <text evidence="2">The sequence shown here is derived from an EMBL/GenBank/DDBJ whole genome shotgun (WGS) entry which is preliminary data.</text>
</comment>
<dbReference type="RefSeq" id="WP_379910203.1">
    <property type="nucleotide sequence ID" value="NZ_JBHSWE010000001.1"/>
</dbReference>
<evidence type="ECO:0000313" key="2">
    <source>
        <dbReference type="EMBL" id="MFC6671706.1"/>
    </source>
</evidence>
<dbReference type="InterPro" id="IPR017946">
    <property type="entry name" value="PLC-like_Pdiesterase_TIM-brl"/>
</dbReference>
<organism evidence="2 3">
    <name type="scientific">Marinobacterium aestuariivivens</name>
    <dbReference type="NCBI Taxonomy" id="1698799"/>
    <lineage>
        <taxon>Bacteria</taxon>
        <taxon>Pseudomonadati</taxon>
        <taxon>Pseudomonadota</taxon>
        <taxon>Gammaproteobacteria</taxon>
        <taxon>Oceanospirillales</taxon>
        <taxon>Oceanospirillaceae</taxon>
        <taxon>Marinobacterium</taxon>
    </lineage>
</organism>
<dbReference type="PROSITE" id="PS50007">
    <property type="entry name" value="PIPLC_X_DOMAIN"/>
    <property type="match status" value="1"/>
</dbReference>
<reference evidence="3" key="1">
    <citation type="journal article" date="2019" name="Int. J. Syst. Evol. Microbiol.">
        <title>The Global Catalogue of Microorganisms (GCM) 10K type strain sequencing project: providing services to taxonomists for standard genome sequencing and annotation.</title>
        <authorList>
            <consortium name="The Broad Institute Genomics Platform"/>
            <consortium name="The Broad Institute Genome Sequencing Center for Infectious Disease"/>
            <person name="Wu L."/>
            <person name="Ma J."/>
        </authorList>
    </citation>
    <scope>NUCLEOTIDE SEQUENCE [LARGE SCALE GENOMIC DNA]</scope>
    <source>
        <strain evidence="3">NBRC 111756</strain>
    </source>
</reference>
<dbReference type="Proteomes" id="UP001596422">
    <property type="component" value="Unassembled WGS sequence"/>
</dbReference>
<dbReference type="PANTHER" id="PTHR46211">
    <property type="entry name" value="GLYCEROPHOSPHORYL DIESTER PHOSPHODIESTERASE"/>
    <property type="match status" value="1"/>
</dbReference>
<sequence length="247" mass="27638">MATFAERLVAHRGYAARYPENTLKAVREALEAGARFVEVDIQLTADREPVLFHDGTLQRLCGEPGAIHCMKAERLAALRSHYPGRFGLRFTDEPIARLAQLTELILANPAAEFFIELKPEAIGHFGRDEVLQAVTAELEPCRRQCILISYDREILRLAAAAGWRIGAVEKRWPSPGDRQYRSLAPEFLFVDFRDLPNGSLKLDGVRLAVFEVAEPGLARALMARGVELVETFEIGEMRRALTRNASP</sequence>
<dbReference type="PROSITE" id="PS51704">
    <property type="entry name" value="GP_PDE"/>
    <property type="match status" value="1"/>
</dbReference>
<gene>
    <name evidence="2" type="ORF">ACFQDL_17770</name>
</gene>
<keyword evidence="3" id="KW-1185">Reference proteome</keyword>
<name>A0ABW2A2T8_9GAMM</name>
<dbReference type="SUPFAM" id="SSF51695">
    <property type="entry name" value="PLC-like phosphodiesterases"/>
    <property type="match status" value="1"/>
</dbReference>
<proteinExistence type="predicted"/>
<protein>
    <submittedName>
        <fullName evidence="2">Glycerophosphodiester phosphodiesterase family protein</fullName>
    </submittedName>
</protein>
<dbReference type="PANTHER" id="PTHR46211:SF14">
    <property type="entry name" value="GLYCEROPHOSPHODIESTER PHOSPHODIESTERASE"/>
    <property type="match status" value="1"/>
</dbReference>
<evidence type="ECO:0000259" key="1">
    <source>
        <dbReference type="PROSITE" id="PS51704"/>
    </source>
</evidence>
<dbReference type="Gene3D" id="3.20.20.190">
    <property type="entry name" value="Phosphatidylinositol (PI) phosphodiesterase"/>
    <property type="match status" value="1"/>
</dbReference>
<evidence type="ECO:0000313" key="3">
    <source>
        <dbReference type="Proteomes" id="UP001596422"/>
    </source>
</evidence>
<dbReference type="InterPro" id="IPR030395">
    <property type="entry name" value="GP_PDE_dom"/>
</dbReference>